<reference evidence="7" key="1">
    <citation type="submission" date="2016-06" db="EMBL/GenBank/DDBJ databases">
        <authorList>
            <person name="Varghese N."/>
            <person name="Submissions Spin"/>
        </authorList>
    </citation>
    <scope>NUCLEOTIDE SEQUENCE [LARGE SCALE GENOMIC DNA]</scope>
    <source>
        <strain evidence="7">DSM 43817</strain>
    </source>
</reference>
<dbReference type="InterPro" id="IPR036271">
    <property type="entry name" value="Tet_transcr_reg_TetR-rel_C_sf"/>
</dbReference>
<dbReference type="SUPFAM" id="SSF48498">
    <property type="entry name" value="Tetracyclin repressor-like, C-terminal domain"/>
    <property type="match status" value="1"/>
</dbReference>
<accession>A0A1C6T8U5</accession>
<dbReference type="STRING" id="145854.GA0074692_4840"/>
<gene>
    <name evidence="6" type="ORF">GA0074692_4840</name>
</gene>
<dbReference type="PANTHER" id="PTHR30055">
    <property type="entry name" value="HTH-TYPE TRANSCRIPTIONAL REGULATOR RUTR"/>
    <property type="match status" value="1"/>
</dbReference>
<dbReference type="SUPFAM" id="SSF46689">
    <property type="entry name" value="Homeodomain-like"/>
    <property type="match status" value="1"/>
</dbReference>
<keyword evidence="1" id="KW-0805">Transcription regulation</keyword>
<sequence>MTEQARRTQIIAATIETIAELGYRRASFAEIARRAGLSSTGMISYHFAGKAELMTEVLTEIHGGVGAYLTERVAAQPDPPRMLRAYIEGMVEYLDRNRAPMRALLEIFLNAAGDATAPTPESGGAPSTPDSGQAADGQGAAAQGADGQAADGYAADGQGADGRAIGFLERILTEGQRRGDFRDFDVRVMAMAVQRSVDMLPFALVTDPGLDLARCARELTVLFDLGTRREP</sequence>
<evidence type="ECO:0000259" key="5">
    <source>
        <dbReference type="Pfam" id="PF00440"/>
    </source>
</evidence>
<feature type="domain" description="HTH tetR-type" evidence="5">
    <location>
        <begin position="10"/>
        <end position="57"/>
    </location>
</feature>
<evidence type="ECO:0000313" key="7">
    <source>
        <dbReference type="Proteomes" id="UP000198959"/>
    </source>
</evidence>
<evidence type="ECO:0000256" key="4">
    <source>
        <dbReference type="SAM" id="MobiDB-lite"/>
    </source>
</evidence>
<feature type="region of interest" description="Disordered" evidence="4">
    <location>
        <begin position="116"/>
        <end position="155"/>
    </location>
</feature>
<keyword evidence="2" id="KW-0238">DNA-binding</keyword>
<organism evidence="6 7">
    <name type="scientific">Micromonospora pallida</name>
    <dbReference type="NCBI Taxonomy" id="145854"/>
    <lineage>
        <taxon>Bacteria</taxon>
        <taxon>Bacillati</taxon>
        <taxon>Actinomycetota</taxon>
        <taxon>Actinomycetes</taxon>
        <taxon>Micromonosporales</taxon>
        <taxon>Micromonosporaceae</taxon>
        <taxon>Micromonospora</taxon>
    </lineage>
</organism>
<protein>
    <submittedName>
        <fullName evidence="6">Regulatory protein, tetR family</fullName>
    </submittedName>
</protein>
<keyword evidence="3" id="KW-0804">Transcription</keyword>
<dbReference type="RefSeq" id="WP_218106705.1">
    <property type="nucleotide sequence ID" value="NZ_FMHW01000002.1"/>
</dbReference>
<dbReference type="InterPro" id="IPR050109">
    <property type="entry name" value="HTH-type_TetR-like_transc_reg"/>
</dbReference>
<feature type="compositionally biased region" description="Low complexity" evidence="4">
    <location>
        <begin position="132"/>
        <end position="155"/>
    </location>
</feature>
<dbReference type="InterPro" id="IPR001647">
    <property type="entry name" value="HTH_TetR"/>
</dbReference>
<dbReference type="PANTHER" id="PTHR30055:SF240">
    <property type="entry name" value="HTH-TYPE TRANSCRIPTIONAL REGULATOR ACRR"/>
    <property type="match status" value="1"/>
</dbReference>
<evidence type="ECO:0000313" key="6">
    <source>
        <dbReference type="EMBL" id="SCL37943.1"/>
    </source>
</evidence>
<dbReference type="Gene3D" id="1.10.10.60">
    <property type="entry name" value="Homeodomain-like"/>
    <property type="match status" value="1"/>
</dbReference>
<dbReference type="EMBL" id="FMHW01000002">
    <property type="protein sequence ID" value="SCL37943.1"/>
    <property type="molecule type" value="Genomic_DNA"/>
</dbReference>
<evidence type="ECO:0000256" key="2">
    <source>
        <dbReference type="ARBA" id="ARBA00023125"/>
    </source>
</evidence>
<evidence type="ECO:0000256" key="3">
    <source>
        <dbReference type="ARBA" id="ARBA00023163"/>
    </source>
</evidence>
<dbReference type="AlphaFoldDB" id="A0A1C6T8U5"/>
<dbReference type="Gene3D" id="1.10.357.10">
    <property type="entry name" value="Tetracycline Repressor, domain 2"/>
    <property type="match status" value="1"/>
</dbReference>
<dbReference type="Proteomes" id="UP000198959">
    <property type="component" value="Unassembled WGS sequence"/>
</dbReference>
<dbReference type="GO" id="GO:0000976">
    <property type="term" value="F:transcription cis-regulatory region binding"/>
    <property type="evidence" value="ECO:0007669"/>
    <property type="project" value="TreeGrafter"/>
</dbReference>
<keyword evidence="7" id="KW-1185">Reference proteome</keyword>
<dbReference type="Pfam" id="PF00440">
    <property type="entry name" value="TetR_N"/>
    <property type="match status" value="1"/>
</dbReference>
<name>A0A1C6T8U5_9ACTN</name>
<proteinExistence type="predicted"/>
<dbReference type="InterPro" id="IPR009057">
    <property type="entry name" value="Homeodomain-like_sf"/>
</dbReference>
<dbReference type="GO" id="GO:0003700">
    <property type="term" value="F:DNA-binding transcription factor activity"/>
    <property type="evidence" value="ECO:0007669"/>
    <property type="project" value="TreeGrafter"/>
</dbReference>
<evidence type="ECO:0000256" key="1">
    <source>
        <dbReference type="ARBA" id="ARBA00023015"/>
    </source>
</evidence>